<evidence type="ECO:0000256" key="2">
    <source>
        <dbReference type="ARBA" id="ARBA00022679"/>
    </source>
</evidence>
<dbReference type="Proteomes" id="UP001652700">
    <property type="component" value="Unplaced"/>
</dbReference>
<dbReference type="InterPro" id="IPR000092">
    <property type="entry name" value="Polyprenyl_synt"/>
</dbReference>
<keyword evidence="2 6" id="KW-0808">Transferase</keyword>
<accession>A0ABM5L4N6</accession>
<protein>
    <recommendedName>
        <fullName evidence="9">Farnesyl pyrophosphate synthase-like</fullName>
    </recommendedName>
</protein>
<comment type="pathway">
    <text evidence="5">Pheromone biosynthesis.</text>
</comment>
<evidence type="ECO:0000256" key="4">
    <source>
        <dbReference type="ARBA" id="ARBA00022842"/>
    </source>
</evidence>
<name>A0ABM5L4N6_DIAVI</name>
<dbReference type="RefSeq" id="XP_050517401.1">
    <property type="nucleotide sequence ID" value="XM_050661444.1"/>
</dbReference>
<comment type="cofactor">
    <cofactor evidence="1">
        <name>Mg(2+)</name>
        <dbReference type="ChEBI" id="CHEBI:18420"/>
    </cofactor>
</comment>
<sequence>MIKTIIQRDIPKHALKLIGKSNQNRRITSHTKRHPAFERAPVYFTEEEDILKRLIPQIREDVINESLVYYNNMPKLRRHIENLFTHLVENIKGKFLPSATTTIHAFKHFKKDHTEEELMKAGILGWCFKLQDIAMLIVDDIVDESETRYNKTVWYRKVGIKQTIIDSIIFETGASYLFLKYFSDHKHFVHMQKELLHNFSPANTSQILEIENYELENFEEYENLVKSYPFLVHGVTSVMYMVGIDDPEVQALVKKFCIDVCIFGKRYDDITAIVETVSFAEKDNTDIYCSKTTWMAIQVAKMGTPQQKKRFKEHYGSADPKSISIIFDIYNELKLVEHFDRYMMEYYDDMYTRIQNLPPLLPKEFFQNMVDLSVSNKFYA</sequence>
<keyword evidence="8" id="KW-1185">Reference proteome</keyword>
<organism evidence="7 8">
    <name type="scientific">Diabrotica virgifera virgifera</name>
    <name type="common">western corn rootworm</name>
    <dbReference type="NCBI Taxonomy" id="50390"/>
    <lineage>
        <taxon>Eukaryota</taxon>
        <taxon>Metazoa</taxon>
        <taxon>Ecdysozoa</taxon>
        <taxon>Arthropoda</taxon>
        <taxon>Hexapoda</taxon>
        <taxon>Insecta</taxon>
        <taxon>Pterygota</taxon>
        <taxon>Neoptera</taxon>
        <taxon>Endopterygota</taxon>
        <taxon>Coleoptera</taxon>
        <taxon>Polyphaga</taxon>
        <taxon>Cucujiformia</taxon>
        <taxon>Chrysomeloidea</taxon>
        <taxon>Chrysomelidae</taxon>
        <taxon>Galerucinae</taxon>
        <taxon>Diabroticina</taxon>
        <taxon>Diabroticites</taxon>
        <taxon>Diabrotica</taxon>
    </lineage>
</organism>
<proteinExistence type="inferred from homology"/>
<dbReference type="EnsemblMetazoa" id="XM_050661444.1">
    <property type="protein sequence ID" value="XP_050517401.1"/>
    <property type="gene ID" value="LOC126892030"/>
</dbReference>
<dbReference type="Pfam" id="PF00348">
    <property type="entry name" value="polyprenyl_synt"/>
    <property type="match status" value="1"/>
</dbReference>
<dbReference type="SUPFAM" id="SSF48576">
    <property type="entry name" value="Terpenoid synthases"/>
    <property type="match status" value="1"/>
</dbReference>
<dbReference type="InterPro" id="IPR039702">
    <property type="entry name" value="FPS1-like"/>
</dbReference>
<keyword evidence="4" id="KW-0460">Magnesium</keyword>
<evidence type="ECO:0000313" key="7">
    <source>
        <dbReference type="EnsemblMetazoa" id="XP_050517401.1"/>
    </source>
</evidence>
<reference evidence="7" key="1">
    <citation type="submission" date="2025-05" db="UniProtKB">
        <authorList>
            <consortium name="EnsemblMetazoa"/>
        </authorList>
    </citation>
    <scope>IDENTIFICATION</scope>
</reference>
<evidence type="ECO:0000256" key="1">
    <source>
        <dbReference type="ARBA" id="ARBA00001946"/>
    </source>
</evidence>
<dbReference type="PANTHER" id="PTHR11525">
    <property type="entry name" value="FARNESYL-PYROPHOSPHATE SYNTHETASE"/>
    <property type="match status" value="1"/>
</dbReference>
<keyword evidence="3" id="KW-0479">Metal-binding</keyword>
<evidence type="ECO:0000256" key="5">
    <source>
        <dbReference type="ARBA" id="ARBA00033740"/>
    </source>
</evidence>
<evidence type="ECO:0000313" key="8">
    <source>
        <dbReference type="Proteomes" id="UP001652700"/>
    </source>
</evidence>
<dbReference type="InterPro" id="IPR008949">
    <property type="entry name" value="Isoprenoid_synthase_dom_sf"/>
</dbReference>
<evidence type="ECO:0000256" key="3">
    <source>
        <dbReference type="ARBA" id="ARBA00022723"/>
    </source>
</evidence>
<evidence type="ECO:0000256" key="6">
    <source>
        <dbReference type="RuleBase" id="RU004466"/>
    </source>
</evidence>
<dbReference type="PANTHER" id="PTHR11525:SF0">
    <property type="entry name" value="FARNESYL PYROPHOSPHATE SYNTHASE"/>
    <property type="match status" value="1"/>
</dbReference>
<dbReference type="GeneID" id="126892030"/>
<evidence type="ECO:0008006" key="9">
    <source>
        <dbReference type="Google" id="ProtNLM"/>
    </source>
</evidence>
<comment type="similarity">
    <text evidence="6">Belongs to the FPP/GGPP synthase family.</text>
</comment>
<dbReference type="Gene3D" id="1.10.600.10">
    <property type="entry name" value="Farnesyl Diphosphate Synthase"/>
    <property type="match status" value="1"/>
</dbReference>